<dbReference type="GO" id="GO:0003677">
    <property type="term" value="F:DNA binding"/>
    <property type="evidence" value="ECO:0007669"/>
    <property type="project" value="InterPro"/>
</dbReference>
<dbReference type="EMBL" id="ASVY01000002">
    <property type="protein sequence ID" value="EOT61949.1"/>
    <property type="molecule type" value="Genomic_DNA"/>
</dbReference>
<dbReference type="eggNOG" id="COG3547">
    <property type="taxonomic scope" value="Bacteria"/>
</dbReference>
<organism evidence="3 5">
    <name type="scientific">Enterococcus haemoperoxidus ATCC BAA-382</name>
    <dbReference type="NCBI Taxonomy" id="1158608"/>
    <lineage>
        <taxon>Bacteria</taxon>
        <taxon>Bacillati</taxon>
        <taxon>Bacillota</taxon>
        <taxon>Bacilli</taxon>
        <taxon>Lactobacillales</taxon>
        <taxon>Enterococcaceae</taxon>
        <taxon>Enterococcus</taxon>
    </lineage>
</organism>
<sequence length="404" mass="46579">MAYVLALDVSMGKSYKVLYLDDLCLSEGEILHTKSGFNALLQEIRTLPETPSIVFEATDVYSKVIETFCLNNHLAYCLLNPLEAKKQLDSGLRVLKTDKQDAHRLAQAHWQYERKIKRHQSTIYEESHDLARFYQEIEAEIKRLRMYLHTALQLSFPELEILFSSRVSTLSLNIIERFPHPDYLAGLSQTQVKNRLKKSTDKKIFDKKALEKAQQLLLLASNSYPAATKTSIQVQKVQYYAQQLKELIQSKETLSKQLIEQCKPLSEFELYQSVPGIGEVSAALIIGEIGDIRRFENHKKVNAFVGIDTRRYQSGKYLAQDHLNKRGNPKARKILYFSVKNMIRQQAAASNHIVDYYYKLKTQPIPKKDKVATVACMNKLLKCLYSMIKNETKYDYAYTASKDQ</sequence>
<dbReference type="Pfam" id="PF02371">
    <property type="entry name" value="Transposase_20"/>
    <property type="match status" value="1"/>
</dbReference>
<dbReference type="GO" id="GO:0004803">
    <property type="term" value="F:transposase activity"/>
    <property type="evidence" value="ECO:0007669"/>
    <property type="project" value="InterPro"/>
</dbReference>
<evidence type="ECO:0000259" key="1">
    <source>
        <dbReference type="Pfam" id="PF01548"/>
    </source>
</evidence>
<dbReference type="OrthoDB" id="9790935at2"/>
<dbReference type="RefSeq" id="WP_010763404.1">
    <property type="nucleotide sequence ID" value="NZ_KB946316.1"/>
</dbReference>
<protein>
    <submittedName>
        <fullName evidence="3">Uncharacterized protein</fullName>
    </submittedName>
</protein>
<dbReference type="PANTHER" id="PTHR33055">
    <property type="entry name" value="TRANSPOSASE FOR INSERTION SEQUENCE ELEMENT IS1111A"/>
    <property type="match status" value="1"/>
</dbReference>
<dbReference type="GO" id="GO:0006313">
    <property type="term" value="P:DNA transposition"/>
    <property type="evidence" value="ECO:0007669"/>
    <property type="project" value="InterPro"/>
</dbReference>
<evidence type="ECO:0000313" key="4">
    <source>
        <dbReference type="EMBL" id="EOT61949.1"/>
    </source>
</evidence>
<dbReference type="AlphaFoldDB" id="R2SW08"/>
<keyword evidence="6" id="KW-1185">Reference proteome</keyword>
<feature type="domain" description="Transposase IS110-like N-terminal" evidence="1">
    <location>
        <begin position="26"/>
        <end position="157"/>
    </location>
</feature>
<gene>
    <name evidence="4" type="ORF">I583_00932</name>
    <name evidence="3" type="ORF">UAW_03249</name>
</gene>
<dbReference type="Proteomes" id="UP000013858">
    <property type="component" value="Unassembled WGS sequence"/>
</dbReference>
<dbReference type="InterPro" id="IPR047650">
    <property type="entry name" value="Transpos_IS110"/>
</dbReference>
<dbReference type="Gene3D" id="1.10.287.4070">
    <property type="match status" value="1"/>
</dbReference>
<accession>R2SW08</accession>
<dbReference type="PANTHER" id="PTHR33055:SF15">
    <property type="entry name" value="TRANSPOSASE-RELATED"/>
    <property type="match status" value="1"/>
</dbReference>
<dbReference type="Proteomes" id="UP000014197">
    <property type="component" value="Unassembled WGS sequence"/>
</dbReference>
<evidence type="ECO:0000313" key="3">
    <source>
        <dbReference type="EMBL" id="EOH92264.1"/>
    </source>
</evidence>
<feature type="domain" description="Transposase IS116/IS110/IS902 C-terminal" evidence="2">
    <location>
        <begin position="272"/>
        <end position="349"/>
    </location>
</feature>
<dbReference type="InterPro" id="IPR002525">
    <property type="entry name" value="Transp_IS110-like_N"/>
</dbReference>
<reference evidence="3 5" key="1">
    <citation type="submission" date="2013-02" db="EMBL/GenBank/DDBJ databases">
        <title>The Genome Sequence of Enterococcus haemoperoxidus BAA-382.</title>
        <authorList>
            <consortium name="The Broad Institute Genome Sequencing Platform"/>
            <consortium name="The Broad Institute Genome Sequencing Center for Infectious Disease"/>
            <person name="Earl A.M."/>
            <person name="Gilmore M.S."/>
            <person name="Lebreton F."/>
            <person name="Walker B."/>
            <person name="Young S.K."/>
            <person name="Zeng Q."/>
            <person name="Gargeya S."/>
            <person name="Fitzgerald M."/>
            <person name="Haas B."/>
            <person name="Abouelleil A."/>
            <person name="Alvarado L."/>
            <person name="Arachchi H.M."/>
            <person name="Berlin A.M."/>
            <person name="Chapman S.B."/>
            <person name="Dewar J."/>
            <person name="Goldberg J."/>
            <person name="Griggs A."/>
            <person name="Gujja S."/>
            <person name="Hansen M."/>
            <person name="Howarth C."/>
            <person name="Imamovic A."/>
            <person name="Larimer J."/>
            <person name="McCowan C."/>
            <person name="Murphy C."/>
            <person name="Neiman D."/>
            <person name="Pearson M."/>
            <person name="Priest M."/>
            <person name="Roberts A."/>
            <person name="Saif S."/>
            <person name="Shea T."/>
            <person name="Sisk P."/>
            <person name="Sykes S."/>
            <person name="Wortman J."/>
            <person name="Nusbaum C."/>
            <person name="Birren B."/>
        </authorList>
    </citation>
    <scope>NUCLEOTIDE SEQUENCE [LARGE SCALE GENOMIC DNA]</scope>
    <source>
        <strain evidence="3 5">ATCC BAA-382</strain>
    </source>
</reference>
<dbReference type="EMBL" id="AJAR01000031">
    <property type="protein sequence ID" value="EOH92264.1"/>
    <property type="molecule type" value="Genomic_DNA"/>
</dbReference>
<reference evidence="4 6" key="2">
    <citation type="submission" date="2013-03" db="EMBL/GenBank/DDBJ databases">
        <title>The Genome Sequence of Enterococcus haemoperoxidus BAA-382 (PacBio/Illumina hybrid assembly).</title>
        <authorList>
            <consortium name="The Broad Institute Genomics Platform"/>
            <consortium name="The Broad Institute Genome Sequencing Center for Infectious Disease"/>
            <person name="Earl A."/>
            <person name="Russ C."/>
            <person name="Gilmore M."/>
            <person name="Surin D."/>
            <person name="Walker B."/>
            <person name="Young S."/>
            <person name="Zeng Q."/>
            <person name="Gargeya S."/>
            <person name="Fitzgerald M."/>
            <person name="Haas B."/>
            <person name="Abouelleil A."/>
            <person name="Allen A.W."/>
            <person name="Alvarado L."/>
            <person name="Arachchi H.M."/>
            <person name="Berlin A.M."/>
            <person name="Chapman S.B."/>
            <person name="Gainer-Dewar J."/>
            <person name="Goldberg J."/>
            <person name="Griggs A."/>
            <person name="Gujja S."/>
            <person name="Hansen M."/>
            <person name="Howarth C."/>
            <person name="Imamovic A."/>
            <person name="Ireland A."/>
            <person name="Larimer J."/>
            <person name="McCowan C."/>
            <person name="Murphy C."/>
            <person name="Pearson M."/>
            <person name="Poon T.W."/>
            <person name="Priest M."/>
            <person name="Roberts A."/>
            <person name="Saif S."/>
            <person name="Shea T."/>
            <person name="Sisk P."/>
            <person name="Sykes S."/>
            <person name="Wortman J."/>
            <person name="Nusbaum C."/>
            <person name="Birren B."/>
        </authorList>
    </citation>
    <scope>NUCLEOTIDE SEQUENCE [LARGE SCALE GENOMIC DNA]</scope>
    <source>
        <strain evidence="4 6">ATCC BAA-382</strain>
    </source>
</reference>
<proteinExistence type="predicted"/>
<evidence type="ECO:0000313" key="5">
    <source>
        <dbReference type="Proteomes" id="UP000013858"/>
    </source>
</evidence>
<evidence type="ECO:0000313" key="6">
    <source>
        <dbReference type="Proteomes" id="UP000014197"/>
    </source>
</evidence>
<dbReference type="Pfam" id="PF01548">
    <property type="entry name" value="DEDD_Tnp_IS110"/>
    <property type="match status" value="1"/>
</dbReference>
<dbReference type="InterPro" id="IPR003346">
    <property type="entry name" value="Transposase_20"/>
</dbReference>
<name>R2SW08_9ENTE</name>
<dbReference type="NCBIfam" id="NF033542">
    <property type="entry name" value="transpos_IS110"/>
    <property type="match status" value="1"/>
</dbReference>
<comment type="caution">
    <text evidence="3">The sequence shown here is derived from an EMBL/GenBank/DDBJ whole genome shotgun (WGS) entry which is preliminary data.</text>
</comment>
<dbReference type="PATRIC" id="fig|1158608.3.peg.3184"/>
<evidence type="ECO:0000259" key="2">
    <source>
        <dbReference type="Pfam" id="PF02371"/>
    </source>
</evidence>